<evidence type="ECO:0000256" key="1">
    <source>
        <dbReference type="SAM" id="Phobius"/>
    </source>
</evidence>
<dbReference type="InterPro" id="IPR008565">
    <property type="entry name" value="TtsA-like_GH18_dom"/>
</dbReference>
<evidence type="ECO:0000313" key="4">
    <source>
        <dbReference type="Proteomes" id="UP000503046"/>
    </source>
</evidence>
<name>A0A6G6XYN9_9CAUD</name>
<organism evidence="3 4">
    <name type="scientific">Ochrobactrum phage vB_OspP_OH</name>
    <dbReference type="NCBI Taxonomy" id="2712957"/>
    <lineage>
        <taxon>Viruses</taxon>
        <taxon>Duplodnaviria</taxon>
        <taxon>Heunggongvirae</taxon>
        <taxon>Uroviricota</taxon>
        <taxon>Caudoviricetes</taxon>
        <taxon>Wolominvirus</taxon>
        <taxon>Wolominvirus OH</taxon>
    </lineage>
</organism>
<dbReference type="Proteomes" id="UP000503046">
    <property type="component" value="Segment"/>
</dbReference>
<gene>
    <name evidence="3" type="ORF">phiOH_p52</name>
</gene>
<keyword evidence="4" id="KW-1185">Reference proteome</keyword>
<protein>
    <submittedName>
        <fullName evidence="3">Lysozyme</fullName>
    </submittedName>
</protein>
<keyword evidence="1" id="KW-0812">Transmembrane</keyword>
<proteinExistence type="predicted"/>
<accession>A0A6G6XYN9</accession>
<feature type="transmembrane region" description="Helical" evidence="1">
    <location>
        <begin position="210"/>
        <end position="231"/>
    </location>
</feature>
<evidence type="ECO:0000313" key="3">
    <source>
        <dbReference type="EMBL" id="QIG66108.1"/>
    </source>
</evidence>
<keyword evidence="1" id="KW-1133">Transmembrane helix</keyword>
<feature type="domain" description="TtsA-like Glycoside hydrolase family 108" evidence="2">
    <location>
        <begin position="12"/>
        <end position="95"/>
    </location>
</feature>
<keyword evidence="1" id="KW-0472">Membrane</keyword>
<dbReference type="SUPFAM" id="SSF53955">
    <property type="entry name" value="Lysozyme-like"/>
    <property type="match status" value="1"/>
</dbReference>
<dbReference type="Gene3D" id="1.20.141.10">
    <property type="entry name" value="Chitosanase, subunit A, domain 1"/>
    <property type="match status" value="1"/>
</dbReference>
<sequence>MAVGNFPACNAFTRKEEGGYSNHPSDPGGKTMNGITEKTFHGWLKAQGKKLRDVRTITPAEVDAIYKGEYWDKARCDTLAFGVDLAVYDASVNSGVSRGRKWLMASIGGDDVTTIKKICKARLSFMKSLKIWETFKNGWSGRVARCEAAGIKMNLEKAGKRAGPVLAQVQEEAMTQKKKEDKRIGGTVAVGGGGAVGSDQIATAADAANYSGWVLFGVLVVSLAVIAVLVWRSRTQRNRVNALRDTALGAA</sequence>
<reference evidence="3 4" key="1">
    <citation type="submission" date="2020-02" db="EMBL/GenBank/DDBJ databases">
        <title>Identification and Characterization of First Virulent Phages, Including a Novel Jumbo Virus, Infecting Ochrobactrum spp.</title>
        <authorList>
            <person name="Decewicz P."/>
            <person name="Golec P."/>
            <person name="Szymczak M."/>
            <person name="Radlinska M."/>
            <person name="Dziewit L."/>
        </authorList>
    </citation>
    <scope>NUCLEOTIDE SEQUENCE [LARGE SCALE GENOMIC DNA]</scope>
</reference>
<dbReference type="CDD" id="cd13926">
    <property type="entry name" value="N-acetylmuramidase_GH108"/>
    <property type="match status" value="1"/>
</dbReference>
<dbReference type="Pfam" id="PF05838">
    <property type="entry name" value="Glyco_hydro_108"/>
    <property type="match status" value="1"/>
</dbReference>
<dbReference type="InterPro" id="IPR023346">
    <property type="entry name" value="Lysozyme-like_dom_sf"/>
</dbReference>
<evidence type="ECO:0000259" key="2">
    <source>
        <dbReference type="Pfam" id="PF05838"/>
    </source>
</evidence>
<dbReference type="EMBL" id="MT028492">
    <property type="protein sequence ID" value="QIG66108.1"/>
    <property type="molecule type" value="Genomic_DNA"/>
</dbReference>